<name>A0A7S4S684_9STRA</name>
<keyword evidence="1" id="KW-0732">Signal</keyword>
<feature type="signal peptide" evidence="1">
    <location>
        <begin position="1"/>
        <end position="21"/>
    </location>
</feature>
<gene>
    <name evidence="2" type="ORF">DBRI00130_LOCUS30045</name>
</gene>
<evidence type="ECO:0000256" key="1">
    <source>
        <dbReference type="SAM" id="SignalP"/>
    </source>
</evidence>
<evidence type="ECO:0000313" key="2">
    <source>
        <dbReference type="EMBL" id="CAE4635967.1"/>
    </source>
</evidence>
<feature type="chain" id="PRO_5030824189" evidence="1">
    <location>
        <begin position="22"/>
        <end position="552"/>
    </location>
</feature>
<accession>A0A7S4S684</accession>
<sequence length="552" mass="58440">MRFQSAILALACIATTPFVNGSHVISGSASKLPMSLSTIVNDLEAEGVSKVTTAAFLTSRSVSPSTRASLVRSLFGITGSGDHDDEVEDGVTTAFGKKISDDDDDDDTEKTGVGVAIPNTSPDAPVSEVASTVLACGGSIVYVAAAQDLARGEGLFDTFAPALERLLASRAEEAAAEGAESKAATTTALVVVVTGAKTQSDLDDAQSKFERAASLMLKSIVQPEHGGSASVLEDVFDRIEFVSPQTIDTSLDYLLCGIPGSGCEPADISASVSKVWAASILEGKGVTTSKKLGAHPVDLAAARRLGPAARSALKAAISTVEDAIASSESNLVTNFGQLCDAVTKRCMEQFDASAGAELTKSSGVAKRIRSDLREEVYAELAELYGAQIELLHKASFESFRKGLSTLRVSPNLPSDMEAVVNEQTSMYVAAAKKLCAHGVPASSTWQPSTEAGKAAFRSSMREYCAERLQLARASGQFRPAPRKGVTLGFHWLLPKPFGNDYRLEPWQVHAESDLVYTPTDKITDVSREDVKTGDWRRSVVPNPTGNEMIYMN</sequence>
<dbReference type="EMBL" id="HBNS01038508">
    <property type="protein sequence ID" value="CAE4635967.1"/>
    <property type="molecule type" value="Transcribed_RNA"/>
</dbReference>
<proteinExistence type="predicted"/>
<organism evidence="2">
    <name type="scientific">Ditylum brightwellii</name>
    <dbReference type="NCBI Taxonomy" id="49249"/>
    <lineage>
        <taxon>Eukaryota</taxon>
        <taxon>Sar</taxon>
        <taxon>Stramenopiles</taxon>
        <taxon>Ochrophyta</taxon>
        <taxon>Bacillariophyta</taxon>
        <taxon>Mediophyceae</taxon>
        <taxon>Lithodesmiophycidae</taxon>
        <taxon>Lithodesmiales</taxon>
        <taxon>Lithodesmiaceae</taxon>
        <taxon>Ditylum</taxon>
    </lineage>
</organism>
<reference evidence="2" key="1">
    <citation type="submission" date="2021-01" db="EMBL/GenBank/DDBJ databases">
        <authorList>
            <person name="Corre E."/>
            <person name="Pelletier E."/>
            <person name="Niang G."/>
            <person name="Scheremetjew M."/>
            <person name="Finn R."/>
            <person name="Kale V."/>
            <person name="Holt S."/>
            <person name="Cochrane G."/>
            <person name="Meng A."/>
            <person name="Brown T."/>
            <person name="Cohen L."/>
        </authorList>
    </citation>
    <scope>NUCLEOTIDE SEQUENCE</scope>
    <source>
        <strain evidence="2">GSO104</strain>
    </source>
</reference>
<dbReference type="AlphaFoldDB" id="A0A7S4S684"/>
<protein>
    <submittedName>
        <fullName evidence="2">Uncharacterized protein</fullName>
    </submittedName>
</protein>